<evidence type="ECO:0000256" key="4">
    <source>
        <dbReference type="ARBA" id="ARBA00023015"/>
    </source>
</evidence>
<keyword evidence="4" id="KW-0805">Transcription regulation</keyword>
<name>A0A9P6H165_9MICR</name>
<comment type="caution">
    <text evidence="7">The sequence shown here is derived from an EMBL/GenBank/DDBJ whole genome shotgun (WGS) entry which is preliminary data.</text>
</comment>
<dbReference type="Proteomes" id="UP000740883">
    <property type="component" value="Unassembled WGS sequence"/>
</dbReference>
<evidence type="ECO:0000313" key="7">
    <source>
        <dbReference type="EMBL" id="KAF9763187.1"/>
    </source>
</evidence>
<comment type="subcellular location">
    <subcellularLocation>
        <location evidence="1">Nucleus</location>
    </subcellularLocation>
</comment>
<protein>
    <recommendedName>
        <fullName evidence="2">histone acetyltransferase</fullName>
        <ecNumber evidence="2">2.3.1.48</ecNumber>
    </recommendedName>
</protein>
<dbReference type="OrthoDB" id="2190184at2759"/>
<sequence>MKSKLRNSLETIRKNMESLDGDLELTVSVCYEENQMVFLLFCKNVLSYYVSLQIKNNVCYFDKLDSTGFLNGVGKCFMKAVLSIVKSKIICCFSHPKPAYVFLNTNKNVLRPSALANFWIEVFSNKSRKIHVWSNNFSELQEKHSFIEKGYPFETIEDLEYFEDDPKTRIKENLEQTDIKKLFTTLLCRKDFIEGSLIYATTNESDTTLQIEYNETGYPITDYLVSLDLSTPEKLLKESQIFLEKFKLEKTTFKIKKRAKIIKKEEPKIILTAKRRSDNNLNNKNKIRK</sequence>
<keyword evidence="5" id="KW-0804">Transcription</keyword>
<dbReference type="EC" id="2.3.1.48" evidence="2"/>
<dbReference type="SMART" id="SM01250">
    <property type="entry name" value="KAT11"/>
    <property type="match status" value="1"/>
</dbReference>
<evidence type="ECO:0000256" key="6">
    <source>
        <dbReference type="ARBA" id="ARBA00023242"/>
    </source>
</evidence>
<evidence type="ECO:0000313" key="8">
    <source>
        <dbReference type="Proteomes" id="UP000740883"/>
    </source>
</evidence>
<dbReference type="GO" id="GO:0005634">
    <property type="term" value="C:nucleus"/>
    <property type="evidence" value="ECO:0007669"/>
    <property type="project" value="UniProtKB-SubCell"/>
</dbReference>
<dbReference type="GO" id="GO:0006355">
    <property type="term" value="P:regulation of DNA-templated transcription"/>
    <property type="evidence" value="ECO:0007669"/>
    <property type="project" value="InterPro"/>
</dbReference>
<dbReference type="GO" id="GO:0004402">
    <property type="term" value="F:histone acetyltransferase activity"/>
    <property type="evidence" value="ECO:0007669"/>
    <property type="project" value="InterPro"/>
</dbReference>
<keyword evidence="6" id="KW-0539">Nucleus</keyword>
<keyword evidence="8" id="KW-1185">Reference proteome</keyword>
<evidence type="ECO:0000256" key="5">
    <source>
        <dbReference type="ARBA" id="ARBA00023163"/>
    </source>
</evidence>
<evidence type="ECO:0000256" key="2">
    <source>
        <dbReference type="ARBA" id="ARBA00013184"/>
    </source>
</evidence>
<gene>
    <name evidence="7" type="ORF">NGRA_1451</name>
</gene>
<proteinExistence type="predicted"/>
<dbReference type="EMBL" id="SBJO01000093">
    <property type="protein sequence ID" value="KAF9763187.1"/>
    <property type="molecule type" value="Genomic_DNA"/>
</dbReference>
<dbReference type="AlphaFoldDB" id="A0A9P6H165"/>
<organism evidence="7 8">
    <name type="scientific">Nosema granulosis</name>
    <dbReference type="NCBI Taxonomy" id="83296"/>
    <lineage>
        <taxon>Eukaryota</taxon>
        <taxon>Fungi</taxon>
        <taxon>Fungi incertae sedis</taxon>
        <taxon>Microsporidia</taxon>
        <taxon>Nosematidae</taxon>
        <taxon>Nosema</taxon>
    </lineage>
</organism>
<reference evidence="7 8" key="1">
    <citation type="journal article" date="2020" name="Genome Biol. Evol.">
        <title>Comparative genomics of strictly vertically transmitted, feminizing microsporidia endosymbionts of amphipod crustaceans.</title>
        <authorList>
            <person name="Cormier A."/>
            <person name="Chebbi M.A."/>
            <person name="Giraud I."/>
            <person name="Wattier R."/>
            <person name="Teixeira M."/>
            <person name="Gilbert C."/>
            <person name="Rigaud T."/>
            <person name="Cordaux R."/>
        </authorList>
    </citation>
    <scope>NUCLEOTIDE SEQUENCE [LARGE SCALE GENOMIC DNA]</scope>
    <source>
        <strain evidence="7 8">Ou3-Ou53</strain>
    </source>
</reference>
<evidence type="ECO:0000256" key="3">
    <source>
        <dbReference type="ARBA" id="ARBA00022679"/>
    </source>
</evidence>
<dbReference type="InterPro" id="IPR013178">
    <property type="entry name" value="Histone_AcTrfase_Rtt109/CBP"/>
</dbReference>
<keyword evidence="3" id="KW-0808">Transferase</keyword>
<accession>A0A9P6H165</accession>
<evidence type="ECO:0000256" key="1">
    <source>
        <dbReference type="ARBA" id="ARBA00004123"/>
    </source>
</evidence>